<dbReference type="AlphaFoldDB" id="X1I6K8"/>
<sequence>MKRGVPNASWLINKKGVLLMGMAAWICGMLGGLCAVMGIITAVEAISEFAELTWMFWLVMSAILLLASIALAVGRGSSEG</sequence>
<reference evidence="2" key="1">
    <citation type="journal article" date="2014" name="Front. Microbiol.">
        <title>High frequency of phylogenetically diverse reductive dehalogenase-homologous genes in deep subseafloor sedimentary metagenomes.</title>
        <authorList>
            <person name="Kawai M."/>
            <person name="Futagami T."/>
            <person name="Toyoda A."/>
            <person name="Takaki Y."/>
            <person name="Nishi S."/>
            <person name="Hori S."/>
            <person name="Arai W."/>
            <person name="Tsubouchi T."/>
            <person name="Morono Y."/>
            <person name="Uchiyama I."/>
            <person name="Ito T."/>
            <person name="Fujiyama A."/>
            <person name="Inagaki F."/>
            <person name="Takami H."/>
        </authorList>
    </citation>
    <scope>NUCLEOTIDE SEQUENCE</scope>
    <source>
        <strain evidence="2">Expedition CK06-06</strain>
    </source>
</reference>
<evidence type="ECO:0000313" key="2">
    <source>
        <dbReference type="EMBL" id="GAH53198.1"/>
    </source>
</evidence>
<keyword evidence="1" id="KW-1133">Transmembrane helix</keyword>
<gene>
    <name evidence="2" type="ORF">S03H2_30042</name>
</gene>
<comment type="caution">
    <text evidence="2">The sequence shown here is derived from an EMBL/GenBank/DDBJ whole genome shotgun (WGS) entry which is preliminary data.</text>
</comment>
<keyword evidence="1" id="KW-0812">Transmembrane</keyword>
<proteinExistence type="predicted"/>
<evidence type="ECO:0000256" key="1">
    <source>
        <dbReference type="SAM" id="Phobius"/>
    </source>
</evidence>
<feature type="transmembrane region" description="Helical" evidence="1">
    <location>
        <begin position="54"/>
        <end position="74"/>
    </location>
</feature>
<name>X1I6K8_9ZZZZ</name>
<dbReference type="EMBL" id="BARU01018160">
    <property type="protein sequence ID" value="GAH53198.1"/>
    <property type="molecule type" value="Genomic_DNA"/>
</dbReference>
<organism evidence="2">
    <name type="scientific">marine sediment metagenome</name>
    <dbReference type="NCBI Taxonomy" id="412755"/>
    <lineage>
        <taxon>unclassified sequences</taxon>
        <taxon>metagenomes</taxon>
        <taxon>ecological metagenomes</taxon>
    </lineage>
</organism>
<feature type="transmembrane region" description="Helical" evidence="1">
    <location>
        <begin position="21"/>
        <end position="42"/>
    </location>
</feature>
<accession>X1I6K8</accession>
<protein>
    <submittedName>
        <fullName evidence="2">Uncharacterized protein</fullName>
    </submittedName>
</protein>
<keyword evidence="1" id="KW-0472">Membrane</keyword>